<keyword evidence="2" id="KW-0378">Hydrolase</keyword>
<evidence type="ECO:0000313" key="6">
    <source>
        <dbReference type="EMBL" id="GAA2145859.1"/>
    </source>
</evidence>
<dbReference type="Proteomes" id="UP001500102">
    <property type="component" value="Unassembled WGS sequence"/>
</dbReference>
<evidence type="ECO:0000256" key="3">
    <source>
        <dbReference type="SAM" id="MobiDB-lite"/>
    </source>
</evidence>
<accession>A0ABP5LK28</accession>
<keyword evidence="4" id="KW-1133">Transmembrane helix</keyword>
<dbReference type="Gene3D" id="3.30.70.2330">
    <property type="match status" value="1"/>
</dbReference>
<protein>
    <recommendedName>
        <fullName evidence="5">HIRAN domain-containing protein</fullName>
    </recommendedName>
</protein>
<feature type="transmembrane region" description="Helical" evidence="4">
    <location>
        <begin position="110"/>
        <end position="141"/>
    </location>
</feature>
<evidence type="ECO:0000259" key="5">
    <source>
        <dbReference type="SMART" id="SM00910"/>
    </source>
</evidence>
<keyword evidence="7" id="KW-1185">Reference proteome</keyword>
<keyword evidence="4" id="KW-0472">Membrane</keyword>
<dbReference type="SMART" id="SM00910">
    <property type="entry name" value="HIRAN"/>
    <property type="match status" value="1"/>
</dbReference>
<comment type="caution">
    <text evidence="6">The sequence shown here is derived from an EMBL/GenBank/DDBJ whole genome shotgun (WGS) entry which is preliminary data.</text>
</comment>
<keyword evidence="4" id="KW-0812">Transmembrane</keyword>
<dbReference type="EMBL" id="BAAAQB010000041">
    <property type="protein sequence ID" value="GAA2145859.1"/>
    <property type="molecule type" value="Genomic_DNA"/>
</dbReference>
<evidence type="ECO:0000313" key="7">
    <source>
        <dbReference type="Proteomes" id="UP001500102"/>
    </source>
</evidence>
<feature type="region of interest" description="Disordered" evidence="3">
    <location>
        <begin position="1"/>
        <end position="29"/>
    </location>
</feature>
<dbReference type="Pfam" id="PF08797">
    <property type="entry name" value="HIRAN"/>
    <property type="match status" value="1"/>
</dbReference>
<keyword evidence="1" id="KW-0479">Metal-binding</keyword>
<sequence length="487" mass="52617">MTTSSARRSTQRPAARLSQPTRPQVAHQTISDDTWRELLATDETAAASKFQRNFVRAAVARATGKRPSLMHLTLGQAARVLECVGQSPAKLDAGGRGVPGLEKAGTCAQWTMFGMLMLIVTVSSPAGFLLAAGIVGLMFLLRKRRRDRQAWEDATWAGSPASAGQRIAVPGVQIEAPANHAAAKRIALEAQTPISPATRPVSSSGPLYRVSLGRSEWPNVEVVGEHAHSHAIKSALRASKAPIAERRDSEAEGVQVELVAEPDNPYDVNAVSVRWRKQVLGYLSREDAIRYAQPIRRIIASGLTAATTARIWAYDSGDRLQARVTVALPEPELIAPLNEAPTGVTTLVPWGSAIQVLKEEDHFDILFNHVPPEGIGLLLVSLHKATRTLKNGTERPFVEVRLDGERVGELSNVTSAHLLPLLEHTETIGETALAYAKITGSALAAQLVLHAAKATEISNEWLTEGPHPAPQLLPRATRYNVPPAYTR</sequence>
<gene>
    <name evidence="6" type="ORF">GCM10009825_38960</name>
</gene>
<evidence type="ECO:0000256" key="1">
    <source>
        <dbReference type="ARBA" id="ARBA00022723"/>
    </source>
</evidence>
<evidence type="ECO:0000256" key="2">
    <source>
        <dbReference type="ARBA" id="ARBA00022801"/>
    </source>
</evidence>
<evidence type="ECO:0000256" key="4">
    <source>
        <dbReference type="SAM" id="Phobius"/>
    </source>
</evidence>
<dbReference type="InterPro" id="IPR014905">
    <property type="entry name" value="HIRAN"/>
</dbReference>
<proteinExistence type="predicted"/>
<reference evidence="7" key="1">
    <citation type="journal article" date="2019" name="Int. J. Syst. Evol. Microbiol.">
        <title>The Global Catalogue of Microorganisms (GCM) 10K type strain sequencing project: providing services to taxonomists for standard genome sequencing and annotation.</title>
        <authorList>
            <consortium name="The Broad Institute Genomics Platform"/>
            <consortium name="The Broad Institute Genome Sequencing Center for Infectious Disease"/>
            <person name="Wu L."/>
            <person name="Ma J."/>
        </authorList>
    </citation>
    <scope>NUCLEOTIDE SEQUENCE [LARGE SCALE GENOMIC DNA]</scope>
    <source>
        <strain evidence="7">JCM 15921</strain>
    </source>
</reference>
<feature type="domain" description="HIRAN" evidence="5">
    <location>
        <begin position="224"/>
        <end position="328"/>
    </location>
</feature>
<name>A0ABP5LK28_9MICC</name>
<organism evidence="6 7">
    <name type="scientific">Arthrobacter humicola</name>
    <dbReference type="NCBI Taxonomy" id="409291"/>
    <lineage>
        <taxon>Bacteria</taxon>
        <taxon>Bacillati</taxon>
        <taxon>Actinomycetota</taxon>
        <taxon>Actinomycetes</taxon>
        <taxon>Micrococcales</taxon>
        <taxon>Micrococcaceae</taxon>
        <taxon>Arthrobacter</taxon>
    </lineage>
</organism>